<evidence type="ECO:0000259" key="1">
    <source>
        <dbReference type="Pfam" id="PF06094"/>
    </source>
</evidence>
<feature type="domain" description="Gamma-glutamylcyclotransferase AIG2-like" evidence="1">
    <location>
        <begin position="33"/>
        <end position="125"/>
    </location>
</feature>
<dbReference type="Pfam" id="PF06094">
    <property type="entry name" value="GGACT"/>
    <property type="match status" value="1"/>
</dbReference>
<sequence length="166" mass="19528">MANFIYFFAYDELIMPEVFEKHGFVANARFNVTLSAYKMVFHKIPNNPEDFKEGEGRPTIIPTDSNIGMMEGILYEIDETLLPKLDEYYGHPNDYHRKKMRFTKHDFTFINGFVYMAQVENTDSRLLPSQAQLDAYRPARKTMTRLYFSRLVTQATVEEPHKRRPG</sequence>
<dbReference type="InterPro" id="IPR013024">
    <property type="entry name" value="GGCT-like"/>
</dbReference>
<dbReference type="Gene3D" id="3.10.490.10">
    <property type="entry name" value="Gamma-glutamyl cyclotransferase-like"/>
    <property type="match status" value="1"/>
</dbReference>
<dbReference type="InterPro" id="IPR009288">
    <property type="entry name" value="AIG2-like_dom"/>
</dbReference>
<protein>
    <submittedName>
        <fullName evidence="2">Gamma-glutamylcyclotransferase</fullName>
    </submittedName>
</protein>
<evidence type="ECO:0000313" key="3">
    <source>
        <dbReference type="Proteomes" id="UP000594688"/>
    </source>
</evidence>
<dbReference type="AlphaFoldDB" id="A0A7T0BUK1"/>
<dbReference type="CDD" id="cd06661">
    <property type="entry name" value="GGCT_like"/>
    <property type="match status" value="1"/>
</dbReference>
<dbReference type="Proteomes" id="UP000594688">
    <property type="component" value="Chromosome"/>
</dbReference>
<dbReference type="SUPFAM" id="SSF110857">
    <property type="entry name" value="Gamma-glutamyl cyclotransferase-like"/>
    <property type="match status" value="1"/>
</dbReference>
<dbReference type="InterPro" id="IPR036568">
    <property type="entry name" value="GGCT-like_sf"/>
</dbReference>
<evidence type="ECO:0000313" key="2">
    <source>
        <dbReference type="EMBL" id="QPJ61118.1"/>
    </source>
</evidence>
<dbReference type="KEGG" id="nli:G3M70_04125"/>
<name>A0A7T0BUK1_9BACT</name>
<dbReference type="GO" id="GO:0016740">
    <property type="term" value="F:transferase activity"/>
    <property type="evidence" value="ECO:0007669"/>
    <property type="project" value="UniProtKB-KW"/>
</dbReference>
<proteinExistence type="predicted"/>
<reference evidence="2 3" key="1">
    <citation type="submission" date="2020-02" db="EMBL/GenBank/DDBJ databases">
        <title>Genomic and physiological characterization of two novel Nitrospinaceae genera.</title>
        <authorList>
            <person name="Mueller A.J."/>
            <person name="Jung M.-Y."/>
            <person name="Strachan C.R."/>
            <person name="Herbold C.W."/>
            <person name="Kirkegaard R.H."/>
            <person name="Daims H."/>
        </authorList>
    </citation>
    <scope>NUCLEOTIDE SEQUENCE [LARGE SCALE GENOMIC DNA]</scope>
    <source>
        <strain evidence="2">EB</strain>
    </source>
</reference>
<accession>A0A7T0BUK1</accession>
<dbReference type="EMBL" id="CP048685">
    <property type="protein sequence ID" value="QPJ61118.1"/>
    <property type="molecule type" value="Genomic_DNA"/>
</dbReference>
<keyword evidence="2" id="KW-0808">Transferase</keyword>
<organism evidence="2 3">
    <name type="scientific">Candidatus Nitronauta litoralis</name>
    <dbReference type="NCBI Taxonomy" id="2705533"/>
    <lineage>
        <taxon>Bacteria</taxon>
        <taxon>Pseudomonadati</taxon>
        <taxon>Nitrospinota/Tectimicrobiota group</taxon>
        <taxon>Nitrospinota</taxon>
        <taxon>Nitrospinia</taxon>
        <taxon>Nitrospinales</taxon>
        <taxon>Nitrospinaceae</taxon>
        <taxon>Candidatus Nitronauta</taxon>
    </lineage>
</organism>
<gene>
    <name evidence="2" type="ORF">G3M70_04125</name>
</gene>